<dbReference type="GO" id="GO:0005886">
    <property type="term" value="C:plasma membrane"/>
    <property type="evidence" value="ECO:0007669"/>
    <property type="project" value="UniProtKB-SubCell"/>
</dbReference>
<evidence type="ECO:0000313" key="12">
    <source>
        <dbReference type="EMBL" id="TCM66491.1"/>
    </source>
</evidence>
<dbReference type="GO" id="GO:0005524">
    <property type="term" value="F:ATP binding"/>
    <property type="evidence" value="ECO:0007669"/>
    <property type="project" value="UniProtKB-UniRule"/>
</dbReference>
<evidence type="ECO:0000256" key="7">
    <source>
        <dbReference type="ARBA" id="ARBA00022958"/>
    </source>
</evidence>
<dbReference type="PANTHER" id="PTHR30042:SF2">
    <property type="entry name" value="POTASSIUM-TRANSPORTING ATPASE KDPC SUBUNIT"/>
    <property type="match status" value="1"/>
</dbReference>
<evidence type="ECO:0000256" key="10">
    <source>
        <dbReference type="ARBA" id="ARBA00023136"/>
    </source>
</evidence>
<evidence type="ECO:0000256" key="11">
    <source>
        <dbReference type="HAMAP-Rule" id="MF_00276"/>
    </source>
</evidence>
<dbReference type="NCBIfam" id="TIGR00681">
    <property type="entry name" value="kdpC"/>
    <property type="match status" value="1"/>
</dbReference>
<dbReference type="GO" id="GO:0008556">
    <property type="term" value="F:P-type potassium transmembrane transporter activity"/>
    <property type="evidence" value="ECO:0007669"/>
    <property type="project" value="InterPro"/>
</dbReference>
<keyword evidence="8 11" id="KW-1133">Transmembrane helix</keyword>
<organism evidence="12 13">
    <name type="scientific">Acinetobacter calcoaceticus</name>
    <dbReference type="NCBI Taxonomy" id="471"/>
    <lineage>
        <taxon>Bacteria</taxon>
        <taxon>Pseudomonadati</taxon>
        <taxon>Pseudomonadota</taxon>
        <taxon>Gammaproteobacteria</taxon>
        <taxon>Moraxellales</taxon>
        <taxon>Moraxellaceae</taxon>
        <taxon>Acinetobacter</taxon>
        <taxon>Acinetobacter calcoaceticus/baumannii complex</taxon>
    </lineage>
</organism>
<dbReference type="OrthoDB" id="9788285at2"/>
<keyword evidence="9 11" id="KW-0406">Ion transport</keyword>
<sequence length="208" mass="22212">MSHLNSSIEPEVVDQSVGVAMLRGAIGLSLAALLLCGFVYSLAATGLGQLLFPAQANGSLITVQDRVVGSRLVAQPFVSDQYFYARPSASHYDVMTTSGSNLAQSNPELQKQVQQRIAAIMAKEQVLASQIPSDLVTTSGSGIDPEISVAAAMLQVPRIAAQRQISAAELEKVLQQQIKPKFAGVLGQERINVLELNLAIDQHFKVKS</sequence>
<keyword evidence="2 11" id="KW-1003">Cell membrane</keyword>
<keyword evidence="3 11" id="KW-0633">Potassium transport</keyword>
<evidence type="ECO:0000256" key="2">
    <source>
        <dbReference type="ARBA" id="ARBA00022475"/>
    </source>
</evidence>
<comment type="subcellular location">
    <subcellularLocation>
        <location evidence="11">Cell membrane</location>
        <topology evidence="11">Single-pass membrane protein</topology>
    </subcellularLocation>
</comment>
<keyword evidence="13" id="KW-1185">Reference proteome</keyword>
<dbReference type="PIRSF" id="PIRSF001296">
    <property type="entry name" value="K_ATPase_KdpC"/>
    <property type="match status" value="1"/>
</dbReference>
<proteinExistence type="inferred from homology"/>
<dbReference type="NCBIfam" id="NF001454">
    <property type="entry name" value="PRK00315.1"/>
    <property type="match status" value="1"/>
</dbReference>
<dbReference type="PANTHER" id="PTHR30042">
    <property type="entry name" value="POTASSIUM-TRANSPORTING ATPASE C CHAIN"/>
    <property type="match status" value="1"/>
</dbReference>
<keyword evidence="10 11" id="KW-0472">Membrane</keyword>
<keyword evidence="4 11" id="KW-0812">Transmembrane</keyword>
<dbReference type="EMBL" id="SLVJ01000013">
    <property type="protein sequence ID" value="TCM66491.1"/>
    <property type="molecule type" value="Genomic_DNA"/>
</dbReference>
<comment type="caution">
    <text evidence="12">The sequence shown here is derived from an EMBL/GenBank/DDBJ whole genome shotgun (WGS) entry which is preliminary data.</text>
</comment>
<evidence type="ECO:0000256" key="1">
    <source>
        <dbReference type="ARBA" id="ARBA00022448"/>
    </source>
</evidence>
<gene>
    <name evidence="11" type="primary">kdpC</name>
    <name evidence="12" type="ORF">EC844_11391</name>
</gene>
<comment type="similarity">
    <text evidence="11">Belongs to the KdpC family.</text>
</comment>
<dbReference type="HAMAP" id="MF_00276">
    <property type="entry name" value="KdpC"/>
    <property type="match status" value="1"/>
</dbReference>
<evidence type="ECO:0000256" key="5">
    <source>
        <dbReference type="ARBA" id="ARBA00022741"/>
    </source>
</evidence>
<evidence type="ECO:0000256" key="8">
    <source>
        <dbReference type="ARBA" id="ARBA00022989"/>
    </source>
</evidence>
<keyword evidence="6 11" id="KW-0067">ATP-binding</keyword>
<name>A0A4R1XTP8_ACICA</name>
<protein>
    <recommendedName>
        <fullName evidence="11">Potassium-transporting ATPase KdpC subunit</fullName>
    </recommendedName>
    <alternativeName>
        <fullName evidence="11">ATP phosphohydrolase [potassium-transporting] C chain</fullName>
    </alternativeName>
    <alternativeName>
        <fullName evidence="11">Potassium-binding and translocating subunit C</fullName>
    </alternativeName>
    <alternativeName>
        <fullName evidence="11">Potassium-translocating ATPase C chain</fullName>
    </alternativeName>
</protein>
<dbReference type="Pfam" id="PF02669">
    <property type="entry name" value="KdpC"/>
    <property type="match status" value="1"/>
</dbReference>
<dbReference type="InterPro" id="IPR003820">
    <property type="entry name" value="KdpC"/>
</dbReference>
<comment type="function">
    <text evidence="11">Part of the high-affinity ATP-driven potassium transport (or Kdp) system, which catalyzes the hydrolysis of ATP coupled with the electrogenic transport of potassium into the cytoplasm. This subunit acts as a catalytic chaperone that increases the ATP-binding affinity of the ATP-hydrolyzing subunit KdpB by the formation of a transient KdpB/KdpC/ATP ternary complex.</text>
</comment>
<keyword evidence="5 11" id="KW-0547">Nucleotide-binding</keyword>
<evidence type="ECO:0000256" key="9">
    <source>
        <dbReference type="ARBA" id="ARBA00023065"/>
    </source>
</evidence>
<comment type="subunit">
    <text evidence="11">The system is composed of three essential subunits: KdpA, KdpB and KdpC.</text>
</comment>
<evidence type="ECO:0000256" key="3">
    <source>
        <dbReference type="ARBA" id="ARBA00022538"/>
    </source>
</evidence>
<keyword evidence="7 11" id="KW-0630">Potassium</keyword>
<evidence type="ECO:0000313" key="13">
    <source>
        <dbReference type="Proteomes" id="UP000294963"/>
    </source>
</evidence>
<accession>A0A4R1XTP8</accession>
<reference evidence="12 13" key="1">
    <citation type="submission" date="2019-03" db="EMBL/GenBank/DDBJ databases">
        <title>Genomic analyses of the natural microbiome of Caenorhabditis elegans.</title>
        <authorList>
            <person name="Samuel B."/>
        </authorList>
    </citation>
    <scope>NUCLEOTIDE SEQUENCE [LARGE SCALE GENOMIC DNA]</scope>
    <source>
        <strain evidence="12 13">JUb89</strain>
    </source>
</reference>
<dbReference type="Proteomes" id="UP000294963">
    <property type="component" value="Unassembled WGS sequence"/>
</dbReference>
<keyword evidence="1 11" id="KW-0813">Transport</keyword>
<evidence type="ECO:0000256" key="6">
    <source>
        <dbReference type="ARBA" id="ARBA00022840"/>
    </source>
</evidence>
<feature type="transmembrane region" description="Helical" evidence="11">
    <location>
        <begin position="20"/>
        <end position="43"/>
    </location>
</feature>
<dbReference type="AlphaFoldDB" id="A0A4R1XTP8"/>
<evidence type="ECO:0000256" key="4">
    <source>
        <dbReference type="ARBA" id="ARBA00022692"/>
    </source>
</evidence>